<gene>
    <name evidence="1" type="ORF">KM312_06555</name>
    <name evidence="2" type="ORF">KM312_08550</name>
</gene>
<sequence>MQKRSSMKLVDLLPYGVRFLEDGRAMVFNRRYVQFGPILQDVTPDWFRARGVEFETRGWTAYVENGQRKEAETFWFYSDATSPRTNSRTLRKVKFVAEMITEKSREMFEEAAE</sequence>
<dbReference type="EMBL" id="JAHHQF010000063">
    <property type="protein sequence ID" value="MBT9282676.1"/>
    <property type="molecule type" value="Genomic_DNA"/>
</dbReference>
<protein>
    <submittedName>
        <fullName evidence="1">Uncharacterized protein</fullName>
    </submittedName>
</protein>
<dbReference type="EMBL" id="JAHHQF010000052">
    <property type="protein sequence ID" value="MBT9282304.1"/>
    <property type="molecule type" value="Genomic_DNA"/>
</dbReference>
<name>A0A947CWB8_HYDSH</name>
<accession>A0A947CWB8</accession>
<evidence type="ECO:0000313" key="1">
    <source>
        <dbReference type="EMBL" id="MBT9282304.1"/>
    </source>
</evidence>
<evidence type="ECO:0000313" key="2">
    <source>
        <dbReference type="EMBL" id="MBT9282676.1"/>
    </source>
</evidence>
<dbReference type="AlphaFoldDB" id="A0A947CWB8"/>
<evidence type="ECO:0000313" key="3">
    <source>
        <dbReference type="Proteomes" id="UP000748108"/>
    </source>
</evidence>
<proteinExistence type="predicted"/>
<organism evidence="1 3">
    <name type="scientific">Hydrogenibacillus schlegelii</name>
    <name type="common">Bacillus schlegelii</name>
    <dbReference type="NCBI Taxonomy" id="1484"/>
    <lineage>
        <taxon>Bacteria</taxon>
        <taxon>Bacillati</taxon>
        <taxon>Bacillota</taxon>
        <taxon>Bacilli</taxon>
        <taxon>Bacillales</taxon>
        <taxon>Bacillales Family X. Incertae Sedis</taxon>
        <taxon>Hydrogenibacillus</taxon>
    </lineage>
</organism>
<comment type="caution">
    <text evidence="1">The sequence shown here is derived from an EMBL/GenBank/DDBJ whole genome shotgun (WGS) entry which is preliminary data.</text>
</comment>
<reference evidence="1" key="1">
    <citation type="journal article" date="2021" name="Microbiology">
        <title>Metagenomic Analysis of the Microbial Community in the Underground Coal Fire Area (Kemerovo Region, Russia) Revealed Predominance of Thermophilic Members of the Phyla Deinococcus-thermus, Aquificae, and Firmicutes.</title>
        <authorList>
            <person name="Kadnikov V."/>
            <person name="Mardanov A.V."/>
            <person name="Beletsky A.V."/>
            <person name="Karnachuk O.V."/>
            <person name="Ravin N.V."/>
        </authorList>
    </citation>
    <scope>NUCLEOTIDE SEQUENCE</scope>
    <source>
        <strain evidence="1">RBS10-49</strain>
    </source>
</reference>
<dbReference type="Proteomes" id="UP000748108">
    <property type="component" value="Unassembled WGS sequence"/>
</dbReference>